<keyword evidence="8" id="KW-1185">Reference proteome</keyword>
<name>A0ABV8UMH4_9PROT</name>
<evidence type="ECO:0000256" key="1">
    <source>
        <dbReference type="ARBA" id="ARBA00022692"/>
    </source>
</evidence>
<feature type="domain" description="Major facilitator superfamily (MFS) profile" evidence="6">
    <location>
        <begin position="199"/>
        <end position="487"/>
    </location>
</feature>
<feature type="compositionally biased region" description="Basic and acidic residues" evidence="4">
    <location>
        <begin position="421"/>
        <end position="432"/>
    </location>
</feature>
<evidence type="ECO:0000259" key="6">
    <source>
        <dbReference type="PROSITE" id="PS50850"/>
    </source>
</evidence>
<evidence type="ECO:0000313" key="8">
    <source>
        <dbReference type="Proteomes" id="UP001595799"/>
    </source>
</evidence>
<feature type="transmembrane region" description="Helical" evidence="5">
    <location>
        <begin position="95"/>
        <end position="119"/>
    </location>
</feature>
<evidence type="ECO:0000256" key="2">
    <source>
        <dbReference type="ARBA" id="ARBA00022989"/>
    </source>
</evidence>
<dbReference type="Pfam" id="PF07690">
    <property type="entry name" value="MFS_1"/>
    <property type="match status" value="2"/>
</dbReference>
<dbReference type="InterPro" id="IPR020846">
    <property type="entry name" value="MFS_dom"/>
</dbReference>
<feature type="transmembrane region" description="Helical" evidence="5">
    <location>
        <begin position="156"/>
        <end position="178"/>
    </location>
</feature>
<feature type="transmembrane region" description="Helical" evidence="5">
    <location>
        <begin position="199"/>
        <end position="221"/>
    </location>
</feature>
<comment type="caution">
    <text evidence="7">The sequence shown here is derived from an EMBL/GenBank/DDBJ whole genome shotgun (WGS) entry which is preliminary data.</text>
</comment>
<dbReference type="RefSeq" id="WP_382422809.1">
    <property type="nucleotide sequence ID" value="NZ_JBHSCW010000007.1"/>
</dbReference>
<dbReference type="Gene3D" id="1.20.1250.20">
    <property type="entry name" value="MFS general substrate transporter like domains"/>
    <property type="match status" value="2"/>
</dbReference>
<sequence length="487" mass="51429">MVSALTPLFALLLSVALLLLGNGLLGTLLPVRAQFENFTDVMIGGLGSSYFLGFGLGCVLGPYLIRRAGHIRTFAALAAVVASIPLLHTMFPSPWIWVALRVIAGLCLAGLYTTIESWLNQGSTNETRGRILSIYIMVNLAAVTAGQFLLNLDSPLSFRLFALITVVMALSVVPVALTRTIAPTPPSTINLRLLRLYRLSPVGMIGALLVGASNGIFWGVAPAYISGLGKDTATVANFMALAVISGAIAQWPLGRLSDFIDRRWVLVIGCIGTTIGSVGLWLFGQFEPWLMIFGALFGAMALSMYALCVAHTNDYVDAADSVETSSSLLLTFAVGAVIGPLVGSYVMSQVGPGGLFLTAGSFALMLASFTVYRIRMKAPVPADERENFVYMEPQTSAAVFELDPRSDYTGDSTGAGTVSGAEDRERHDHTSDDPQGYGAVAASGQALTATAEDQPQVKAPSLGDDLSGEDPDQPDSPPSEGDPVLKV</sequence>
<dbReference type="PROSITE" id="PS50850">
    <property type="entry name" value="MFS"/>
    <property type="match status" value="1"/>
</dbReference>
<dbReference type="InterPro" id="IPR011701">
    <property type="entry name" value="MFS"/>
</dbReference>
<feature type="transmembrane region" description="Helical" evidence="5">
    <location>
        <begin position="289"/>
        <end position="308"/>
    </location>
</feature>
<feature type="transmembrane region" description="Helical" evidence="5">
    <location>
        <begin position="41"/>
        <end position="64"/>
    </location>
</feature>
<feature type="transmembrane region" description="Helical" evidence="5">
    <location>
        <begin position="131"/>
        <end position="150"/>
    </location>
</feature>
<feature type="transmembrane region" description="Helical" evidence="5">
    <location>
        <begin position="353"/>
        <end position="372"/>
    </location>
</feature>
<dbReference type="PANTHER" id="PTHR23521:SF3">
    <property type="entry name" value="MFS TRANSPORTER"/>
    <property type="match status" value="1"/>
</dbReference>
<dbReference type="EMBL" id="JBHSCW010000007">
    <property type="protein sequence ID" value="MFC4352457.1"/>
    <property type="molecule type" value="Genomic_DNA"/>
</dbReference>
<keyword evidence="2 5" id="KW-1133">Transmembrane helix</keyword>
<evidence type="ECO:0000256" key="5">
    <source>
        <dbReference type="SAM" id="Phobius"/>
    </source>
</evidence>
<feature type="transmembrane region" description="Helical" evidence="5">
    <location>
        <begin position="264"/>
        <end position="283"/>
    </location>
</feature>
<dbReference type="CDD" id="cd17477">
    <property type="entry name" value="MFS_YcaD_like"/>
    <property type="match status" value="1"/>
</dbReference>
<proteinExistence type="predicted"/>
<accession>A0ABV8UMH4</accession>
<feature type="transmembrane region" description="Helical" evidence="5">
    <location>
        <begin position="233"/>
        <end position="252"/>
    </location>
</feature>
<evidence type="ECO:0000256" key="4">
    <source>
        <dbReference type="SAM" id="MobiDB-lite"/>
    </source>
</evidence>
<feature type="transmembrane region" description="Helical" evidence="5">
    <location>
        <begin position="71"/>
        <end position="89"/>
    </location>
</feature>
<keyword evidence="3 5" id="KW-0472">Membrane</keyword>
<dbReference type="InterPro" id="IPR036259">
    <property type="entry name" value="MFS_trans_sf"/>
</dbReference>
<evidence type="ECO:0000313" key="7">
    <source>
        <dbReference type="EMBL" id="MFC4352457.1"/>
    </source>
</evidence>
<dbReference type="InterPro" id="IPR047200">
    <property type="entry name" value="MFS_YcaD-like"/>
</dbReference>
<dbReference type="Proteomes" id="UP001595799">
    <property type="component" value="Unassembled WGS sequence"/>
</dbReference>
<protein>
    <submittedName>
        <fullName evidence="7">MFS transporter</fullName>
    </submittedName>
</protein>
<feature type="compositionally biased region" description="Low complexity" evidence="4">
    <location>
        <begin position="478"/>
        <end position="487"/>
    </location>
</feature>
<feature type="region of interest" description="Disordered" evidence="4">
    <location>
        <begin position="401"/>
        <end position="487"/>
    </location>
</feature>
<gene>
    <name evidence="7" type="ORF">ACFOW6_12980</name>
</gene>
<keyword evidence="1 5" id="KW-0812">Transmembrane</keyword>
<feature type="transmembrane region" description="Helical" evidence="5">
    <location>
        <begin position="328"/>
        <end position="347"/>
    </location>
</feature>
<dbReference type="SUPFAM" id="SSF103473">
    <property type="entry name" value="MFS general substrate transporter"/>
    <property type="match status" value="1"/>
</dbReference>
<evidence type="ECO:0000256" key="3">
    <source>
        <dbReference type="ARBA" id="ARBA00023136"/>
    </source>
</evidence>
<organism evidence="7 8">
    <name type="scientific">Fodinicurvata halophila</name>
    <dbReference type="NCBI Taxonomy" id="1419723"/>
    <lineage>
        <taxon>Bacteria</taxon>
        <taxon>Pseudomonadati</taxon>
        <taxon>Pseudomonadota</taxon>
        <taxon>Alphaproteobacteria</taxon>
        <taxon>Rhodospirillales</taxon>
        <taxon>Rhodovibrionaceae</taxon>
        <taxon>Fodinicurvata</taxon>
    </lineage>
</organism>
<reference evidence="8" key="1">
    <citation type="journal article" date="2019" name="Int. J. Syst. Evol. Microbiol.">
        <title>The Global Catalogue of Microorganisms (GCM) 10K type strain sequencing project: providing services to taxonomists for standard genome sequencing and annotation.</title>
        <authorList>
            <consortium name="The Broad Institute Genomics Platform"/>
            <consortium name="The Broad Institute Genome Sequencing Center for Infectious Disease"/>
            <person name="Wu L."/>
            <person name="Ma J."/>
        </authorList>
    </citation>
    <scope>NUCLEOTIDE SEQUENCE [LARGE SCALE GENOMIC DNA]</scope>
    <source>
        <strain evidence="8">CECT 8472</strain>
    </source>
</reference>
<dbReference type="PANTHER" id="PTHR23521">
    <property type="entry name" value="TRANSPORTER MFS SUPERFAMILY"/>
    <property type="match status" value="1"/>
</dbReference>